<protein>
    <submittedName>
        <fullName evidence="2">Uncharacterized protein</fullName>
    </submittedName>
</protein>
<gene>
    <name evidence="1" type="ORF">TWF102_000873</name>
    <name evidence="2" type="ORF">TWF703_010582</name>
</gene>
<evidence type="ECO:0000313" key="1">
    <source>
        <dbReference type="EMBL" id="KAF3107030.1"/>
    </source>
</evidence>
<dbReference type="Proteomes" id="UP000480548">
    <property type="component" value="Unassembled WGS sequence"/>
</dbReference>
<comment type="caution">
    <text evidence="2">The sequence shown here is derived from an EMBL/GenBank/DDBJ whole genome shotgun (WGS) entry which is preliminary data.</text>
</comment>
<proteinExistence type="predicted"/>
<dbReference type="Proteomes" id="UP000475325">
    <property type="component" value="Unassembled WGS sequence"/>
</dbReference>
<evidence type="ECO:0000313" key="3">
    <source>
        <dbReference type="Proteomes" id="UP000475325"/>
    </source>
</evidence>
<name>A0A7C8JL87_ORBOL</name>
<evidence type="ECO:0000313" key="4">
    <source>
        <dbReference type="Proteomes" id="UP000480548"/>
    </source>
</evidence>
<sequence>MTPEFEFSNSPDLILEFVQGAVKRRGFVSAAALADASSIWHSSLYIARLPTQVIDNRIFRVLVLGEDCDADALTTVLYILHHRARKVPRSISFQKLVNISMICKKYDLAEAILPWPEFWIEDLVQEDQNTGDEGWLLVSHVFGDIPDAQKQAAGIASKLAIECAGWTLKESTHFVRYSERHGQTSLSPNDMSVVRTDLIPSSILDEIWNTRKSKLLKIIPFLEDLYRDMSLHAEIYDCEKPRLCSNRVCVDVAVGSILRSTRELGLPLFTPFPPDTFISMPLWLLRNKLLALSCTTIIPWSRIDTAGLFKHLFKLPKDENYCHYQLQGGTTTTSEFSAIYLSNPSEELKITDSEDSEDARPKYDIGKSECGIATRMRGFQEQVRQNI</sequence>
<accession>A0A7C8JL87</accession>
<dbReference type="EMBL" id="WIQZ01000086">
    <property type="protein sequence ID" value="KAF3126121.1"/>
    <property type="molecule type" value="Genomic_DNA"/>
</dbReference>
<evidence type="ECO:0000313" key="2">
    <source>
        <dbReference type="EMBL" id="KAF3126121.1"/>
    </source>
</evidence>
<organism evidence="2 4">
    <name type="scientific">Orbilia oligospora</name>
    <name type="common">Nematode-trapping fungus</name>
    <name type="synonym">Arthrobotrys oligospora</name>
    <dbReference type="NCBI Taxonomy" id="2813651"/>
    <lineage>
        <taxon>Eukaryota</taxon>
        <taxon>Fungi</taxon>
        <taxon>Dikarya</taxon>
        <taxon>Ascomycota</taxon>
        <taxon>Pezizomycotina</taxon>
        <taxon>Orbiliomycetes</taxon>
        <taxon>Orbiliales</taxon>
        <taxon>Orbiliaceae</taxon>
        <taxon>Orbilia</taxon>
    </lineage>
</organism>
<dbReference type="EMBL" id="WIQW01000011">
    <property type="protein sequence ID" value="KAF3107030.1"/>
    <property type="molecule type" value="Genomic_DNA"/>
</dbReference>
<dbReference type="AlphaFoldDB" id="A0A7C8JL87"/>
<reference evidence="3 4" key="1">
    <citation type="submission" date="2019-06" db="EMBL/GenBank/DDBJ databases">
        <authorList>
            <person name="Palmer J.M."/>
        </authorList>
    </citation>
    <scope>NUCLEOTIDE SEQUENCE [LARGE SCALE GENOMIC DNA]</scope>
    <source>
        <strain evidence="1 3">TWF102</strain>
        <strain evidence="2 4">TWF703</strain>
    </source>
</reference>